<evidence type="ECO:0000313" key="4">
    <source>
        <dbReference type="Proteomes" id="UP000198994"/>
    </source>
</evidence>
<sequence length="151" mass="15941">MEQSSIHPLAPHHIPGYVAGADGSDVLFTAMVIFGIILVAALGVFYLTLHAIPERMAHKSNHPQLQIVGILALLALFTHNNLFWAAAILVAGFRIPDLLTPIESIADSLAALKAKALGEPQPVAEAPEPAPAHGHHGHGHPHAPDAPKEES</sequence>
<dbReference type="EMBL" id="FNAV01000003">
    <property type="protein sequence ID" value="SDE40323.1"/>
    <property type="molecule type" value="Genomic_DNA"/>
</dbReference>
<feature type="region of interest" description="Disordered" evidence="1">
    <location>
        <begin position="120"/>
        <end position="151"/>
    </location>
</feature>
<accession>A0A1G7CM51</accession>
<evidence type="ECO:0000256" key="2">
    <source>
        <dbReference type="SAM" id="Phobius"/>
    </source>
</evidence>
<evidence type="ECO:0000313" key="3">
    <source>
        <dbReference type="EMBL" id="SDE40323.1"/>
    </source>
</evidence>
<proteinExistence type="predicted"/>
<feature type="transmembrane region" description="Helical" evidence="2">
    <location>
        <begin position="70"/>
        <end position="93"/>
    </location>
</feature>
<name>A0A1G7CM51_9RHOB</name>
<gene>
    <name evidence="3" type="ORF">SAMN04488105_103229</name>
</gene>
<dbReference type="STRING" id="282683.SAMN04488105_103229"/>
<protein>
    <submittedName>
        <fullName evidence="3">Uncharacterized protein</fullName>
    </submittedName>
</protein>
<dbReference type="RefSeq" id="WP_089956449.1">
    <property type="nucleotide sequence ID" value="NZ_FNAV01000003.1"/>
</dbReference>
<keyword evidence="2" id="KW-0812">Transmembrane</keyword>
<feature type="compositionally biased region" description="Basic and acidic residues" evidence="1">
    <location>
        <begin position="142"/>
        <end position="151"/>
    </location>
</feature>
<dbReference type="OrthoDB" id="6228405at2"/>
<evidence type="ECO:0000256" key="1">
    <source>
        <dbReference type="SAM" id="MobiDB-lite"/>
    </source>
</evidence>
<dbReference type="AlphaFoldDB" id="A0A1G7CM51"/>
<dbReference type="Proteomes" id="UP000198994">
    <property type="component" value="Unassembled WGS sequence"/>
</dbReference>
<keyword evidence="4" id="KW-1185">Reference proteome</keyword>
<feature type="transmembrane region" description="Helical" evidence="2">
    <location>
        <begin position="26"/>
        <end position="49"/>
    </location>
</feature>
<keyword evidence="2" id="KW-1133">Transmembrane helix</keyword>
<organism evidence="3 4">
    <name type="scientific">Salipiger thiooxidans</name>
    <dbReference type="NCBI Taxonomy" id="282683"/>
    <lineage>
        <taxon>Bacteria</taxon>
        <taxon>Pseudomonadati</taxon>
        <taxon>Pseudomonadota</taxon>
        <taxon>Alphaproteobacteria</taxon>
        <taxon>Rhodobacterales</taxon>
        <taxon>Roseobacteraceae</taxon>
        <taxon>Salipiger</taxon>
    </lineage>
</organism>
<reference evidence="4" key="1">
    <citation type="submission" date="2016-10" db="EMBL/GenBank/DDBJ databases">
        <authorList>
            <person name="Varghese N."/>
            <person name="Submissions S."/>
        </authorList>
    </citation>
    <scope>NUCLEOTIDE SEQUENCE [LARGE SCALE GENOMIC DNA]</scope>
    <source>
        <strain evidence="4">DSM 10146</strain>
    </source>
</reference>
<keyword evidence="2" id="KW-0472">Membrane</keyword>